<dbReference type="EMBL" id="FRBP01000003">
    <property type="protein sequence ID" value="SHL25080.1"/>
    <property type="molecule type" value="Genomic_DNA"/>
</dbReference>
<dbReference type="Proteomes" id="UP000184012">
    <property type="component" value="Unassembled WGS sequence"/>
</dbReference>
<dbReference type="RefSeq" id="WP_073382534.1">
    <property type="nucleotide sequence ID" value="NZ_CP176625.1"/>
</dbReference>
<evidence type="ECO:0000313" key="1">
    <source>
        <dbReference type="EMBL" id="SHL25080.1"/>
    </source>
</evidence>
<comment type="caution">
    <text evidence="1">The sequence shown here is derived from an EMBL/GenBank/DDBJ whole genome shotgun (WGS) entry which is preliminary data.</text>
</comment>
<dbReference type="AlphaFoldDB" id="A0AB74EWV1"/>
<reference evidence="1 2" key="1">
    <citation type="submission" date="2016-11" db="EMBL/GenBank/DDBJ databases">
        <authorList>
            <person name="Varghese N."/>
            <person name="Submissions S."/>
        </authorList>
    </citation>
    <scope>NUCLEOTIDE SEQUENCE [LARGE SCALE GENOMIC DNA]</scope>
    <source>
        <strain evidence="1 2">FD</strain>
    </source>
</reference>
<gene>
    <name evidence="1" type="ORF">SAMN04515649_103322</name>
</gene>
<name>A0AB74EWV1_9FIRM</name>
<evidence type="ECO:0000313" key="2">
    <source>
        <dbReference type="Proteomes" id="UP000184012"/>
    </source>
</evidence>
<protein>
    <submittedName>
        <fullName evidence="1">Uncharacterized protein</fullName>
    </submittedName>
</protein>
<organism evidence="1 2">
    <name type="scientific">Eubacterium callanderi</name>
    <dbReference type="NCBI Taxonomy" id="53442"/>
    <lineage>
        <taxon>Bacteria</taxon>
        <taxon>Bacillati</taxon>
        <taxon>Bacillota</taxon>
        <taxon>Clostridia</taxon>
        <taxon>Eubacteriales</taxon>
        <taxon>Eubacteriaceae</taxon>
        <taxon>Eubacterium</taxon>
    </lineage>
</organism>
<sequence length="72" mass="8077">MFYVKEKISDTAETKIEINDENVFCICPKCGREVQVNLEDVISDGESDLCSTAVLCEECSKKMIGGMSYEEK</sequence>
<proteinExistence type="predicted"/>
<accession>A0AB74EWV1</accession>